<gene>
    <name evidence="3" type="primary">rlpA</name>
    <name evidence="6" type="ORF">FXB38_22125</name>
</gene>
<dbReference type="PANTHER" id="PTHR34183">
    <property type="entry name" value="ENDOLYTIC PEPTIDOGLYCAN TRANSGLYCOSYLASE RLPA"/>
    <property type="match status" value="1"/>
</dbReference>
<evidence type="ECO:0000259" key="5">
    <source>
        <dbReference type="Pfam" id="PF03330"/>
    </source>
</evidence>
<dbReference type="Proteomes" id="UP000324853">
    <property type="component" value="Unassembled WGS sequence"/>
</dbReference>
<comment type="similarity">
    <text evidence="3 4">Belongs to the RlpA family.</text>
</comment>
<dbReference type="Pfam" id="PF03330">
    <property type="entry name" value="DPBB_1"/>
    <property type="match status" value="1"/>
</dbReference>
<dbReference type="HAMAP" id="MF_02071">
    <property type="entry name" value="RlpA"/>
    <property type="match status" value="1"/>
</dbReference>
<dbReference type="InterPro" id="IPR009009">
    <property type="entry name" value="RlpA-like_DPBB"/>
</dbReference>
<sequence>MSRFASAETTAETARISPATSSRLLLAIIGAASLAACAQSPVGRQKADLASTGRQVAIERPHRVATLHPRPISRVRVPSETADARPTASRGVASFYSDTETASGEKFDKNELTAAHPSLPFGTRLRVTDVSSGRAVTVRVNDRGPFVRGRVVDISPSAAEALGMVDKGITNVRLDVVQ</sequence>
<dbReference type="GO" id="GO:0000270">
    <property type="term" value="P:peptidoglycan metabolic process"/>
    <property type="evidence" value="ECO:0007669"/>
    <property type="project" value="UniProtKB-UniRule"/>
</dbReference>
<dbReference type="CDD" id="cd22268">
    <property type="entry name" value="DPBB_RlpA-like"/>
    <property type="match status" value="1"/>
</dbReference>
<proteinExistence type="inferred from homology"/>
<evidence type="ECO:0000313" key="7">
    <source>
        <dbReference type="Proteomes" id="UP000324853"/>
    </source>
</evidence>
<dbReference type="SUPFAM" id="SSF50685">
    <property type="entry name" value="Barwin-like endoglucanases"/>
    <property type="match status" value="1"/>
</dbReference>
<dbReference type="GO" id="GO:0008932">
    <property type="term" value="F:lytic endotransglycosylase activity"/>
    <property type="evidence" value="ECO:0007669"/>
    <property type="project" value="UniProtKB-UniRule"/>
</dbReference>
<dbReference type="InterPro" id="IPR036908">
    <property type="entry name" value="RlpA-like_sf"/>
</dbReference>
<evidence type="ECO:0000256" key="1">
    <source>
        <dbReference type="ARBA" id="ARBA00023239"/>
    </source>
</evidence>
<organism evidence="6 7">
    <name type="scientific">Bradyrhizobium cytisi</name>
    <dbReference type="NCBI Taxonomy" id="515489"/>
    <lineage>
        <taxon>Bacteria</taxon>
        <taxon>Pseudomonadati</taxon>
        <taxon>Pseudomonadota</taxon>
        <taxon>Alphaproteobacteria</taxon>
        <taxon>Hyphomicrobiales</taxon>
        <taxon>Nitrobacteraceae</taxon>
        <taxon>Bradyrhizobium</taxon>
    </lineage>
</organism>
<reference evidence="6 7" key="1">
    <citation type="submission" date="2019-08" db="EMBL/GenBank/DDBJ databases">
        <title>Bradyrhizobium hipponensis sp. nov., a rhizobium isolated from a Lupinus angustifolius root nodule in Tunisia.</title>
        <authorList>
            <person name="Off K."/>
            <person name="Rejili M."/>
            <person name="Mars M."/>
            <person name="Brachmann A."/>
            <person name="Marin M."/>
        </authorList>
    </citation>
    <scope>NUCLEOTIDE SEQUENCE [LARGE SCALE GENOMIC DNA]</scope>
    <source>
        <strain evidence="6 7">CTAW11</strain>
    </source>
</reference>
<dbReference type="NCBIfam" id="TIGR00413">
    <property type="entry name" value="rlpA"/>
    <property type="match status" value="1"/>
</dbReference>
<comment type="function">
    <text evidence="3">Lytic transglycosylase with a strong preference for naked glycan strands that lack stem peptides.</text>
</comment>
<dbReference type="Gene3D" id="2.40.40.10">
    <property type="entry name" value="RlpA-like domain"/>
    <property type="match status" value="1"/>
</dbReference>
<accession>A0A5S4WKP9</accession>
<comment type="caution">
    <text evidence="6">The sequence shown here is derived from an EMBL/GenBank/DDBJ whole genome shotgun (WGS) entry which is preliminary data.</text>
</comment>
<keyword evidence="1 3" id="KW-0456">Lyase</keyword>
<evidence type="ECO:0000256" key="2">
    <source>
        <dbReference type="ARBA" id="ARBA00023316"/>
    </source>
</evidence>
<feature type="domain" description="RlpA-like protein double-psi beta-barrel" evidence="5">
    <location>
        <begin position="89"/>
        <end position="173"/>
    </location>
</feature>
<dbReference type="GO" id="GO:0071555">
    <property type="term" value="P:cell wall organization"/>
    <property type="evidence" value="ECO:0007669"/>
    <property type="project" value="UniProtKB-KW"/>
</dbReference>
<keyword evidence="7" id="KW-1185">Reference proteome</keyword>
<protein>
    <recommendedName>
        <fullName evidence="3">Endolytic peptidoglycan transglycosylase RlpA</fullName>
        <ecNumber evidence="3">4.2.2.-</ecNumber>
    </recommendedName>
</protein>
<dbReference type="InterPro" id="IPR012997">
    <property type="entry name" value="RplA"/>
</dbReference>
<dbReference type="EC" id="4.2.2.-" evidence="3"/>
<evidence type="ECO:0000256" key="3">
    <source>
        <dbReference type="HAMAP-Rule" id="MF_02071"/>
    </source>
</evidence>
<evidence type="ECO:0000313" key="6">
    <source>
        <dbReference type="EMBL" id="TYL82203.1"/>
    </source>
</evidence>
<evidence type="ECO:0000256" key="4">
    <source>
        <dbReference type="RuleBase" id="RU003495"/>
    </source>
</evidence>
<keyword evidence="2 3" id="KW-0961">Cell wall biogenesis/degradation</keyword>
<dbReference type="PANTHER" id="PTHR34183:SF1">
    <property type="entry name" value="ENDOLYTIC PEPTIDOGLYCAN TRANSGLYCOSYLASE RLPA"/>
    <property type="match status" value="1"/>
</dbReference>
<dbReference type="InterPro" id="IPR034718">
    <property type="entry name" value="RlpA"/>
</dbReference>
<dbReference type="EMBL" id="VSSR01000036">
    <property type="protein sequence ID" value="TYL82203.1"/>
    <property type="molecule type" value="Genomic_DNA"/>
</dbReference>
<name>A0A5S4WKP9_9BRAD</name>
<dbReference type="AlphaFoldDB" id="A0A5S4WKP9"/>
<dbReference type="RefSeq" id="WP_148753095.1">
    <property type="nucleotide sequence ID" value="NZ_VSSR01000036.1"/>
</dbReference>
<dbReference type="OrthoDB" id="9779128at2"/>